<reference evidence="2 3" key="1">
    <citation type="submission" date="2023-02" db="EMBL/GenBank/DDBJ databases">
        <title>LHISI_Scaffold_Assembly.</title>
        <authorList>
            <person name="Stuart O.P."/>
            <person name="Cleave R."/>
            <person name="Magrath M.J.L."/>
            <person name="Mikheyev A.S."/>
        </authorList>
    </citation>
    <scope>NUCLEOTIDE SEQUENCE [LARGE SCALE GENOMIC DNA]</scope>
    <source>
        <strain evidence="2">Daus_M_001</strain>
        <tissue evidence="2">Leg muscle</tissue>
    </source>
</reference>
<dbReference type="Proteomes" id="UP001159363">
    <property type="component" value="Chromosome 7"/>
</dbReference>
<feature type="region of interest" description="Disordered" evidence="1">
    <location>
        <begin position="413"/>
        <end position="452"/>
    </location>
</feature>
<protein>
    <submittedName>
        <fullName evidence="2">Uncharacterized protein</fullName>
    </submittedName>
</protein>
<dbReference type="EMBL" id="JARBHB010000008">
    <property type="protein sequence ID" value="KAJ8876767.1"/>
    <property type="molecule type" value="Genomic_DNA"/>
</dbReference>
<feature type="compositionally biased region" description="Polar residues" evidence="1">
    <location>
        <begin position="440"/>
        <end position="452"/>
    </location>
</feature>
<feature type="region of interest" description="Disordered" evidence="1">
    <location>
        <begin position="89"/>
        <end position="121"/>
    </location>
</feature>
<evidence type="ECO:0000256" key="1">
    <source>
        <dbReference type="SAM" id="MobiDB-lite"/>
    </source>
</evidence>
<gene>
    <name evidence="2" type="ORF">PR048_021214</name>
</gene>
<proteinExistence type="predicted"/>
<evidence type="ECO:0000313" key="3">
    <source>
        <dbReference type="Proteomes" id="UP001159363"/>
    </source>
</evidence>
<evidence type="ECO:0000313" key="2">
    <source>
        <dbReference type="EMBL" id="KAJ8876767.1"/>
    </source>
</evidence>
<name>A0ABQ9GXL1_9NEOP</name>
<organism evidence="2 3">
    <name type="scientific">Dryococelus australis</name>
    <dbReference type="NCBI Taxonomy" id="614101"/>
    <lineage>
        <taxon>Eukaryota</taxon>
        <taxon>Metazoa</taxon>
        <taxon>Ecdysozoa</taxon>
        <taxon>Arthropoda</taxon>
        <taxon>Hexapoda</taxon>
        <taxon>Insecta</taxon>
        <taxon>Pterygota</taxon>
        <taxon>Neoptera</taxon>
        <taxon>Polyneoptera</taxon>
        <taxon>Phasmatodea</taxon>
        <taxon>Verophasmatodea</taxon>
        <taxon>Anareolatae</taxon>
        <taxon>Phasmatidae</taxon>
        <taxon>Eurycanthinae</taxon>
        <taxon>Dryococelus</taxon>
    </lineage>
</organism>
<feature type="compositionally biased region" description="Low complexity" evidence="1">
    <location>
        <begin position="100"/>
        <end position="113"/>
    </location>
</feature>
<sequence length="452" mass="48184">MCGDGRGGGFAHALRNTPAGCAPVPPPSPCSLFIGRRNIREFRGFLSRCTTPPPHPAWNLPRPRFECYHPRADGITALRIRVSSRSGYQRASRRAERLASRGLASRLTPRISSPRPPSPPPPAVILLKPSAFDPPASWEMSISSPSCGRTESIEEFRGEAGTPDSHPQNTHLTKKFGILRDTAVWMVGAEKGRGGVVARLLNSHRGESGSIPGGVITGSSRMRIVPDDAAGGRVFSGISRFPRCSILTSLHRSSVLKNSIPGPGAAVAERLAYSHPTKGEPGSISGQVTSGFSNVGVALVFLRNLPFPPPFHSGADPYSPRSPSSALKTSLNLPFPPPFHSGADPYSPQSPSSALKTSLLRPAQISSLAPIEVALVLGKVLHQSLSVYNLLKYHKDGENSSVPALAGEWRARGRQSSQRNVGRLSRVWKGGKRGGENRAGTGSNQRNGKCAL</sequence>
<comment type="caution">
    <text evidence="2">The sequence shown here is derived from an EMBL/GenBank/DDBJ whole genome shotgun (WGS) entry which is preliminary data.</text>
</comment>
<keyword evidence="3" id="KW-1185">Reference proteome</keyword>
<accession>A0ABQ9GXL1</accession>